<comment type="caution">
    <text evidence="2">The sequence shown here is derived from an EMBL/GenBank/DDBJ whole genome shotgun (WGS) entry which is preliminary data.</text>
</comment>
<accession>A0AAW9K2L9</accession>
<sequence>MTKKEVELQTKLRIYRTFLYVTLILVSTYSAFVGKTNLTAIDLTRGIKSALFLFIILGICSIPKYIWLYLDKKKEKEDKN</sequence>
<feature type="transmembrane region" description="Helical" evidence="1">
    <location>
        <begin position="52"/>
        <end position="70"/>
    </location>
</feature>
<dbReference type="RefSeq" id="WP_322808980.1">
    <property type="nucleotide sequence ID" value="NZ_JAVBVO010000003.1"/>
</dbReference>
<evidence type="ECO:0000256" key="1">
    <source>
        <dbReference type="SAM" id="Phobius"/>
    </source>
</evidence>
<dbReference type="EMBL" id="JAVBVO010000003">
    <property type="protein sequence ID" value="MDZ5758956.1"/>
    <property type="molecule type" value="Genomic_DNA"/>
</dbReference>
<keyword evidence="1" id="KW-0472">Membrane</keyword>
<gene>
    <name evidence="2" type="ORF">RAK27_09840</name>
</gene>
<dbReference type="AlphaFoldDB" id="A0AAW9K2L9"/>
<reference evidence="2" key="1">
    <citation type="submission" date="2023-08" db="EMBL/GenBank/DDBJ databases">
        <title>Genomic characterization of piscicolin 126 produced by Carnobacterium maltaromaticum CM22 strain isolated from salmon (Salmo salar).</title>
        <authorList>
            <person name="Gonzalez-Gragera E."/>
            <person name="Garcia-Lopez J.D."/>
            <person name="Teso-Perez C."/>
            <person name="Gimenez-Hernandez I."/>
            <person name="Peralta-Sanchez J.M."/>
            <person name="Valdivia E."/>
            <person name="Montalban-Lopez M."/>
            <person name="Martin-Platero A.M."/>
            <person name="Banos A."/>
            <person name="Martinez-Bueno M."/>
        </authorList>
    </citation>
    <scope>NUCLEOTIDE SEQUENCE</scope>
    <source>
        <strain evidence="2">CM22</strain>
    </source>
</reference>
<protein>
    <recommendedName>
        <fullName evidence="4">DUF3923 domain-containing protein</fullName>
    </recommendedName>
</protein>
<proteinExistence type="predicted"/>
<name>A0AAW9K2L9_CARML</name>
<evidence type="ECO:0000313" key="3">
    <source>
        <dbReference type="Proteomes" id="UP001290462"/>
    </source>
</evidence>
<keyword evidence="1" id="KW-0812">Transmembrane</keyword>
<evidence type="ECO:0000313" key="2">
    <source>
        <dbReference type="EMBL" id="MDZ5758956.1"/>
    </source>
</evidence>
<organism evidence="2 3">
    <name type="scientific">Carnobacterium maltaromaticum</name>
    <name type="common">Carnobacterium piscicola</name>
    <dbReference type="NCBI Taxonomy" id="2751"/>
    <lineage>
        <taxon>Bacteria</taxon>
        <taxon>Bacillati</taxon>
        <taxon>Bacillota</taxon>
        <taxon>Bacilli</taxon>
        <taxon>Lactobacillales</taxon>
        <taxon>Carnobacteriaceae</taxon>
        <taxon>Carnobacterium</taxon>
    </lineage>
</organism>
<feature type="transmembrane region" description="Helical" evidence="1">
    <location>
        <begin position="12"/>
        <end position="32"/>
    </location>
</feature>
<keyword evidence="1" id="KW-1133">Transmembrane helix</keyword>
<dbReference type="Proteomes" id="UP001290462">
    <property type="component" value="Unassembled WGS sequence"/>
</dbReference>
<evidence type="ECO:0008006" key="4">
    <source>
        <dbReference type="Google" id="ProtNLM"/>
    </source>
</evidence>